<organism evidence="5 6">
    <name type="scientific">Azospirillum brasilense</name>
    <dbReference type="NCBI Taxonomy" id="192"/>
    <lineage>
        <taxon>Bacteria</taxon>
        <taxon>Pseudomonadati</taxon>
        <taxon>Pseudomonadota</taxon>
        <taxon>Alphaproteobacteria</taxon>
        <taxon>Rhodospirillales</taxon>
        <taxon>Azospirillaceae</taxon>
        <taxon>Azospirillum</taxon>
    </lineage>
</organism>
<sequence>MTAAIFARREGAQTILLEKHTELRGSTGLSIGSITATGTPHQRQAGIVDDPQAHPAPSSTKRTADWLWRWAGATRPAAPAEARRRARW</sequence>
<evidence type="ECO:0000313" key="5">
    <source>
        <dbReference type="EMBL" id="QCO13082.1"/>
    </source>
</evidence>
<dbReference type="InterPro" id="IPR003953">
    <property type="entry name" value="FAD-dep_OxRdtase_2_FAD-bd"/>
</dbReference>
<accession>A0A4D8R759</accession>
<proteinExistence type="predicted"/>
<keyword evidence="5" id="KW-0614">Plasmid</keyword>
<dbReference type="GO" id="GO:0016491">
    <property type="term" value="F:oxidoreductase activity"/>
    <property type="evidence" value="ECO:0007669"/>
    <property type="project" value="UniProtKB-KW"/>
</dbReference>
<gene>
    <name evidence="5" type="ORF">D3868_25395</name>
</gene>
<name>A0A4D8R759_AZOBR</name>
<dbReference type="Gene3D" id="3.50.50.60">
    <property type="entry name" value="FAD/NAD(P)-binding domain"/>
    <property type="match status" value="1"/>
</dbReference>
<dbReference type="SUPFAM" id="SSF51905">
    <property type="entry name" value="FAD/NAD(P)-binding domain"/>
    <property type="match status" value="1"/>
</dbReference>
<dbReference type="InterPro" id="IPR036188">
    <property type="entry name" value="FAD/NAD-bd_sf"/>
</dbReference>
<geneLocation type="plasmid" evidence="5 6">
    <name>p3</name>
</geneLocation>
<keyword evidence="1" id="KW-0285">Flavoprotein</keyword>
<feature type="compositionally biased region" description="Polar residues" evidence="3">
    <location>
        <begin position="29"/>
        <end position="42"/>
    </location>
</feature>
<evidence type="ECO:0000313" key="6">
    <source>
        <dbReference type="Proteomes" id="UP000298774"/>
    </source>
</evidence>
<evidence type="ECO:0000256" key="2">
    <source>
        <dbReference type="ARBA" id="ARBA00023002"/>
    </source>
</evidence>
<feature type="region of interest" description="Disordered" evidence="3">
    <location>
        <begin position="29"/>
        <end position="63"/>
    </location>
</feature>
<dbReference type="AlphaFoldDB" id="A0A4D8R759"/>
<dbReference type="Pfam" id="PF00890">
    <property type="entry name" value="FAD_binding_2"/>
    <property type="match status" value="1"/>
</dbReference>
<protein>
    <submittedName>
        <fullName evidence="5">FAD-binding protein</fullName>
    </submittedName>
</protein>
<dbReference type="EMBL" id="CP032342">
    <property type="protein sequence ID" value="QCO13082.1"/>
    <property type="molecule type" value="Genomic_DNA"/>
</dbReference>
<feature type="domain" description="FAD-dependent oxidoreductase 2 FAD-binding" evidence="4">
    <location>
        <begin position="1"/>
        <end position="55"/>
    </location>
</feature>
<reference evidence="5 6" key="1">
    <citation type="submission" date="2018-09" db="EMBL/GenBank/DDBJ databases">
        <title>Whole genome based analysis of evolution and adaptive divergence in Indian and Brazilian strains of Azospirillum brasilense.</title>
        <authorList>
            <person name="Singh C."/>
            <person name="Tripathi A.K."/>
        </authorList>
    </citation>
    <scope>NUCLEOTIDE SEQUENCE [LARGE SCALE GENOMIC DNA]</scope>
    <source>
        <strain evidence="5 6">MTCC4038</strain>
        <plasmid evidence="5 6">p3</plasmid>
    </source>
</reference>
<evidence type="ECO:0000259" key="4">
    <source>
        <dbReference type="Pfam" id="PF00890"/>
    </source>
</evidence>
<evidence type="ECO:0000256" key="1">
    <source>
        <dbReference type="ARBA" id="ARBA00022630"/>
    </source>
</evidence>
<dbReference type="Proteomes" id="UP000298774">
    <property type="component" value="Plasmid p3"/>
</dbReference>
<evidence type="ECO:0000256" key="3">
    <source>
        <dbReference type="SAM" id="MobiDB-lite"/>
    </source>
</evidence>
<keyword evidence="2" id="KW-0560">Oxidoreductase</keyword>